<sequence>MPQHRLTYGLERPLTKPFSNGPFSYDVDGFNVNGIPRMGGPSLHEMLFPDEINGKRAQKRARDRAEMTITFPWLVAHLTFYDIEFEPKDTVAELTLLLAHSVKHGRCYKLPSRVRAIASELEQLFKAANFEHPEFQYKTEKPPQKIGTQRPRGLRLEDKHKQTLERFKIPVDLADYDRSLFVAKYFLDQDGKPDPLKTPFPVLLPGLSDMLAVQQAADTIPGLKTSIGGEGDFRVLVIGWIRAAIFEETERISADQARLRDEPSPEWQRRLRKHYNLIRMLPVSSKPRRFAIESAQGSYAIECRGVMDNYHSSNPDDSSLRITYSKTDGWVGIFEIGVIYGVMRLDTDRKALLARCKATEKNESRLDDGPGMDLSLEELETTDIGEDASETEDVFSDLSADTRDEDGEPMSPVFAAVIRRKRRAPTKALGTSAKRPKLSLSTSSNRLYFKWRGREQGDGDVAYDGDKKNAGYLQFTDATCTKFESTISNALVGKNVRFQGFKISADGGAVTRTYREYSERAGSF</sequence>
<gene>
    <name evidence="1" type="ORF">HO133_006832</name>
</gene>
<organism evidence="1 2">
    <name type="scientific">Letharia lupina</name>
    <dbReference type="NCBI Taxonomy" id="560253"/>
    <lineage>
        <taxon>Eukaryota</taxon>
        <taxon>Fungi</taxon>
        <taxon>Dikarya</taxon>
        <taxon>Ascomycota</taxon>
        <taxon>Pezizomycotina</taxon>
        <taxon>Lecanoromycetes</taxon>
        <taxon>OSLEUM clade</taxon>
        <taxon>Lecanoromycetidae</taxon>
        <taxon>Lecanorales</taxon>
        <taxon>Lecanorineae</taxon>
        <taxon>Parmeliaceae</taxon>
        <taxon>Letharia</taxon>
    </lineage>
</organism>
<comment type="caution">
    <text evidence="1">The sequence shown here is derived from an EMBL/GenBank/DDBJ whole genome shotgun (WGS) entry which is preliminary data.</text>
</comment>
<dbReference type="AlphaFoldDB" id="A0A8H6C6H2"/>
<reference evidence="1 2" key="1">
    <citation type="journal article" date="2020" name="Genomics">
        <title>Complete, high-quality genomes from long-read metagenomic sequencing of two wolf lichen thalli reveals enigmatic genome architecture.</title>
        <authorList>
            <person name="McKenzie S.K."/>
            <person name="Walston R.F."/>
            <person name="Allen J.L."/>
        </authorList>
    </citation>
    <scope>NUCLEOTIDE SEQUENCE [LARGE SCALE GENOMIC DNA]</scope>
    <source>
        <strain evidence="1">WasteWater1</strain>
    </source>
</reference>
<proteinExistence type="predicted"/>
<evidence type="ECO:0000313" key="2">
    <source>
        <dbReference type="Proteomes" id="UP000593566"/>
    </source>
</evidence>
<protein>
    <submittedName>
        <fullName evidence="1">Uncharacterized protein</fullName>
    </submittedName>
</protein>
<name>A0A8H6C6H2_9LECA</name>
<dbReference type="EMBL" id="JACCJB010000027">
    <property type="protein sequence ID" value="KAF6217494.1"/>
    <property type="molecule type" value="Genomic_DNA"/>
</dbReference>
<dbReference type="Proteomes" id="UP000593566">
    <property type="component" value="Unassembled WGS sequence"/>
</dbReference>
<evidence type="ECO:0000313" key="1">
    <source>
        <dbReference type="EMBL" id="KAF6217494.1"/>
    </source>
</evidence>
<keyword evidence="2" id="KW-1185">Reference proteome</keyword>
<accession>A0A8H6C6H2</accession>
<dbReference type="RefSeq" id="XP_037146929.1">
    <property type="nucleotide sequence ID" value="XM_037297728.1"/>
</dbReference>
<dbReference type="GeneID" id="59335232"/>